<dbReference type="PROSITE" id="PS51257">
    <property type="entry name" value="PROKAR_LIPOPROTEIN"/>
    <property type="match status" value="1"/>
</dbReference>
<feature type="signal peptide" evidence="1">
    <location>
        <begin position="1"/>
        <end position="26"/>
    </location>
</feature>
<evidence type="ECO:0000313" key="2">
    <source>
        <dbReference type="EMBL" id="MEZ7197484.1"/>
    </source>
</evidence>
<dbReference type="EMBL" id="JBGLYH010000033">
    <property type="protein sequence ID" value="MEZ7197484.1"/>
    <property type="molecule type" value="Genomic_DNA"/>
</dbReference>
<sequence>MKVFASALLSLLALAMLAACSGDDVADDPKLSDQGKEVVKALGGPFTADEFRKFLADLPKIPGLTAKTAQDASDAPGAAGRAEVKSAIKSLGWDEDRFLYIYSHAMTMANLDQMQRMTDQMRDQFKDMPDDQRKAMEQMLSQQLGGQMSAVRADVDKQIPASEQAIVRDHMDELMKTLGMR</sequence>
<keyword evidence="3" id="KW-1185">Reference proteome</keyword>
<evidence type="ECO:0000313" key="3">
    <source>
        <dbReference type="Proteomes" id="UP001568698"/>
    </source>
</evidence>
<keyword evidence="1" id="KW-0732">Signal</keyword>
<evidence type="ECO:0000256" key="1">
    <source>
        <dbReference type="SAM" id="SignalP"/>
    </source>
</evidence>
<reference evidence="2 3" key="1">
    <citation type="submission" date="2024-08" db="EMBL/GenBank/DDBJ databases">
        <title>Sulfate-reducing bacteria isolated from formation water of the oil field in Kazakhstan and description of Pseudodesulfovibrio sp.</title>
        <authorList>
            <person name="Bidzhieva S.K."/>
            <person name="Tourova T.P."/>
            <person name="Grouzdev D.S."/>
            <person name="Beletsky A.V."/>
            <person name="Sokolova D.S."/>
            <person name="Samigullina S.R."/>
            <person name="Poltaraus A.B."/>
            <person name="Avtukh A.N."/>
            <person name="Tereshina V.M."/>
            <person name="Zhaparov N.S."/>
            <person name="Mardanov A.V."/>
            <person name="Nazina T.N."/>
        </authorList>
    </citation>
    <scope>NUCLEOTIDE SEQUENCE [LARGE SCALE GENOMIC DNA]</scope>
    <source>
        <strain evidence="2 3">9FUS</strain>
    </source>
</reference>
<name>A0ABV4K3E5_9BACT</name>
<gene>
    <name evidence="2" type="ORF">AB6M95_12030</name>
</gene>
<dbReference type="RefSeq" id="WP_371387000.1">
    <property type="nucleotide sequence ID" value="NZ_JBGLYH010000033.1"/>
</dbReference>
<dbReference type="Proteomes" id="UP001568698">
    <property type="component" value="Unassembled WGS sequence"/>
</dbReference>
<accession>A0ABV4K3E5</accession>
<organism evidence="2 3">
    <name type="scientific">Pseudodesulfovibrio karagichevae</name>
    <dbReference type="NCBI Taxonomy" id="3239305"/>
    <lineage>
        <taxon>Bacteria</taxon>
        <taxon>Pseudomonadati</taxon>
        <taxon>Thermodesulfobacteriota</taxon>
        <taxon>Desulfovibrionia</taxon>
        <taxon>Desulfovibrionales</taxon>
        <taxon>Desulfovibrionaceae</taxon>
    </lineage>
</organism>
<feature type="chain" id="PRO_5046672145" evidence="1">
    <location>
        <begin position="27"/>
        <end position="181"/>
    </location>
</feature>
<proteinExistence type="predicted"/>
<protein>
    <submittedName>
        <fullName evidence="2">Uncharacterized protein</fullName>
    </submittedName>
</protein>
<comment type="caution">
    <text evidence="2">The sequence shown here is derived from an EMBL/GenBank/DDBJ whole genome shotgun (WGS) entry which is preliminary data.</text>
</comment>